<evidence type="ECO:0000256" key="1">
    <source>
        <dbReference type="SAM" id="Coils"/>
    </source>
</evidence>
<evidence type="ECO:0008006" key="5">
    <source>
        <dbReference type="Google" id="ProtNLM"/>
    </source>
</evidence>
<organism evidence="3 4">
    <name type="scientific">Candidatus Kaiserbacteria bacterium RIFCSPHIGHO2_02_FULL_49_34</name>
    <dbReference type="NCBI Taxonomy" id="1798491"/>
    <lineage>
        <taxon>Bacteria</taxon>
        <taxon>Candidatus Kaiseribacteriota</taxon>
    </lineage>
</organism>
<proteinExistence type="predicted"/>
<feature type="transmembrane region" description="Helical" evidence="2">
    <location>
        <begin position="21"/>
        <end position="45"/>
    </location>
</feature>
<accession>A0A1F6DKL7</accession>
<reference evidence="3 4" key="1">
    <citation type="journal article" date="2016" name="Nat. Commun.">
        <title>Thousands of microbial genomes shed light on interconnected biogeochemical processes in an aquifer system.</title>
        <authorList>
            <person name="Anantharaman K."/>
            <person name="Brown C.T."/>
            <person name="Hug L.A."/>
            <person name="Sharon I."/>
            <person name="Castelle C.J."/>
            <person name="Probst A.J."/>
            <person name="Thomas B.C."/>
            <person name="Singh A."/>
            <person name="Wilkins M.J."/>
            <person name="Karaoz U."/>
            <person name="Brodie E.L."/>
            <person name="Williams K.H."/>
            <person name="Hubbard S.S."/>
            <person name="Banfield J.F."/>
        </authorList>
    </citation>
    <scope>NUCLEOTIDE SEQUENCE [LARGE SCALE GENOMIC DNA]</scope>
</reference>
<dbReference type="Gene3D" id="1.10.287.950">
    <property type="entry name" value="Methyl-accepting chemotaxis protein"/>
    <property type="match status" value="1"/>
</dbReference>
<gene>
    <name evidence="3" type="ORF">A3C87_00545</name>
</gene>
<keyword evidence="1" id="KW-0175">Coiled coil</keyword>
<dbReference type="Proteomes" id="UP000176511">
    <property type="component" value="Unassembled WGS sequence"/>
</dbReference>
<keyword evidence="2" id="KW-1133">Transmembrane helix</keyword>
<keyword evidence="2" id="KW-0472">Membrane</keyword>
<protein>
    <recommendedName>
        <fullName evidence="5">t-SNARE coiled-coil homology domain-containing protein</fullName>
    </recommendedName>
</protein>
<feature type="coiled-coil region" evidence="1">
    <location>
        <begin position="82"/>
        <end position="165"/>
    </location>
</feature>
<keyword evidence="2" id="KW-0812">Transmembrane</keyword>
<comment type="caution">
    <text evidence="3">The sequence shown here is derived from an EMBL/GenBank/DDBJ whole genome shotgun (WGS) entry which is preliminary data.</text>
</comment>
<evidence type="ECO:0000313" key="3">
    <source>
        <dbReference type="EMBL" id="OGG61936.1"/>
    </source>
</evidence>
<name>A0A1F6DKL7_9BACT</name>
<dbReference type="EMBL" id="MFLE01000014">
    <property type="protein sequence ID" value="OGG61936.1"/>
    <property type="molecule type" value="Genomic_DNA"/>
</dbReference>
<evidence type="ECO:0000313" key="4">
    <source>
        <dbReference type="Proteomes" id="UP000176511"/>
    </source>
</evidence>
<evidence type="ECO:0000256" key="2">
    <source>
        <dbReference type="SAM" id="Phobius"/>
    </source>
</evidence>
<sequence length="166" mass="18955">MKNKKPHIPHVMSPIEKITSWVGSYTSLAVHTTVFALSFVSVLLGLIELDLMLLVLTTIVSLEAIYLAIFIQMSVNNQATILHEVEHDIDDIAEDIDEIQVDIDEIQEDVDEIQEDIDEIQEDVDEMTEEEKAEEARETHHAVTLEKLTNDLHRLLKDIESLKRAK</sequence>
<feature type="transmembrane region" description="Helical" evidence="2">
    <location>
        <begin position="51"/>
        <end position="71"/>
    </location>
</feature>
<dbReference type="AlphaFoldDB" id="A0A1F6DKL7"/>